<name>A0A0U5GG69_ASPCI</name>
<feature type="region of interest" description="Disordered" evidence="1">
    <location>
        <begin position="39"/>
        <end position="282"/>
    </location>
</feature>
<proteinExistence type="predicted"/>
<protein>
    <submittedName>
        <fullName evidence="2">Uncharacterized protein</fullName>
    </submittedName>
</protein>
<accession>A0A0U5GG69</accession>
<dbReference type="OrthoDB" id="4356069at2759"/>
<feature type="compositionally biased region" description="Polar residues" evidence="1">
    <location>
        <begin position="216"/>
        <end position="227"/>
    </location>
</feature>
<gene>
    <name evidence="2" type="ORF">ASPCAL13850</name>
</gene>
<evidence type="ECO:0000313" key="2">
    <source>
        <dbReference type="EMBL" id="CEL10736.1"/>
    </source>
</evidence>
<dbReference type="AlphaFoldDB" id="A0A0U5GG69"/>
<feature type="compositionally biased region" description="Low complexity" evidence="1">
    <location>
        <begin position="258"/>
        <end position="272"/>
    </location>
</feature>
<feature type="compositionally biased region" description="Polar residues" evidence="1">
    <location>
        <begin position="186"/>
        <end position="208"/>
    </location>
</feature>
<dbReference type="Proteomes" id="UP000054771">
    <property type="component" value="Unassembled WGS sequence"/>
</dbReference>
<evidence type="ECO:0000313" key="3">
    <source>
        <dbReference type="Proteomes" id="UP000054771"/>
    </source>
</evidence>
<feature type="compositionally biased region" description="Basic and acidic residues" evidence="1">
    <location>
        <begin position="243"/>
        <end position="257"/>
    </location>
</feature>
<evidence type="ECO:0000256" key="1">
    <source>
        <dbReference type="SAM" id="MobiDB-lite"/>
    </source>
</evidence>
<reference evidence="3" key="1">
    <citation type="journal article" date="2016" name="Genome Announc.">
        <title>Draft genome sequences of fungus Aspergillus calidoustus.</title>
        <authorList>
            <person name="Horn F."/>
            <person name="Linde J."/>
            <person name="Mattern D.J."/>
            <person name="Walther G."/>
            <person name="Guthke R."/>
            <person name="Scherlach K."/>
            <person name="Martin K."/>
            <person name="Brakhage A.A."/>
            <person name="Petzke L."/>
            <person name="Valiante V."/>
        </authorList>
    </citation>
    <scope>NUCLEOTIDE SEQUENCE [LARGE SCALE GENOMIC DNA]</scope>
    <source>
        <strain evidence="3">SF006504</strain>
    </source>
</reference>
<organism evidence="2 3">
    <name type="scientific">Aspergillus calidoustus</name>
    <dbReference type="NCBI Taxonomy" id="454130"/>
    <lineage>
        <taxon>Eukaryota</taxon>
        <taxon>Fungi</taxon>
        <taxon>Dikarya</taxon>
        <taxon>Ascomycota</taxon>
        <taxon>Pezizomycotina</taxon>
        <taxon>Eurotiomycetes</taxon>
        <taxon>Eurotiomycetidae</taxon>
        <taxon>Eurotiales</taxon>
        <taxon>Aspergillaceae</taxon>
        <taxon>Aspergillus</taxon>
        <taxon>Aspergillus subgen. Nidulantes</taxon>
    </lineage>
</organism>
<keyword evidence="3" id="KW-1185">Reference proteome</keyword>
<sequence length="282" mass="30764">MLTGSPRYSEFHLMKNPLKVMTAIIQRLRRKRKLASDFDSRWGDMAISSPNDGSWSQYDAASTRASPVSARSSEHGNGNAWKLSPGESSEPYTLANGRHTESRKTSLDSSSAMPTGYYDARVRRRSRTKTSSPEPQTAQHAPISLPKAWEEKQFGDSSADEAVDDVSSLGSPRGKLGTADDAKSGGSKSPPLSVTSRMRRFSGQSTFTDAIFSAPATASSQRTSFSLEDSRLARHPPTPHSLSQHEKNPPLRAKARDAGPAPGQQQQQQPQQLVPSYDELYG</sequence>
<feature type="compositionally biased region" description="Polar residues" evidence="1">
    <location>
        <begin position="48"/>
        <end position="71"/>
    </location>
</feature>
<dbReference type="EMBL" id="CDMC01000020">
    <property type="protein sequence ID" value="CEL10736.1"/>
    <property type="molecule type" value="Genomic_DNA"/>
</dbReference>